<sequence length="152" mass="17577">TLRDFQRKRLYEFEESVLEKHPQNLILTLEECKSLARKYNPSVLVKDGRGRRHAGASFEDNLITLPIWSRQTVIVLHEVAHTFVDDRKYPYHGAEFVGTFIGLLSRESIGTIETNIADVCHARLKFDELWINRSPESSGYSTRPITSSYHEN</sequence>
<accession>A0A382FNY1</accession>
<organism evidence="1">
    <name type="scientific">marine metagenome</name>
    <dbReference type="NCBI Taxonomy" id="408172"/>
    <lineage>
        <taxon>unclassified sequences</taxon>
        <taxon>metagenomes</taxon>
        <taxon>ecological metagenomes</taxon>
    </lineage>
</organism>
<dbReference type="EMBL" id="UINC01050628">
    <property type="protein sequence ID" value="SVB63817.1"/>
    <property type="molecule type" value="Genomic_DNA"/>
</dbReference>
<proteinExistence type="predicted"/>
<feature type="non-terminal residue" evidence="1">
    <location>
        <position position="1"/>
    </location>
</feature>
<protein>
    <submittedName>
        <fullName evidence="1">Uncharacterized protein</fullName>
    </submittedName>
</protein>
<evidence type="ECO:0000313" key="1">
    <source>
        <dbReference type="EMBL" id="SVB63817.1"/>
    </source>
</evidence>
<dbReference type="AlphaFoldDB" id="A0A382FNY1"/>
<name>A0A382FNY1_9ZZZZ</name>
<reference evidence="1" key="1">
    <citation type="submission" date="2018-05" db="EMBL/GenBank/DDBJ databases">
        <authorList>
            <person name="Lanie J.A."/>
            <person name="Ng W.-L."/>
            <person name="Kazmierczak K.M."/>
            <person name="Andrzejewski T.M."/>
            <person name="Davidsen T.M."/>
            <person name="Wayne K.J."/>
            <person name="Tettelin H."/>
            <person name="Glass J.I."/>
            <person name="Rusch D."/>
            <person name="Podicherti R."/>
            <person name="Tsui H.-C.T."/>
            <person name="Winkler M.E."/>
        </authorList>
    </citation>
    <scope>NUCLEOTIDE SEQUENCE</scope>
</reference>
<gene>
    <name evidence="1" type="ORF">METZ01_LOCUS216671</name>
</gene>